<comment type="caution">
    <text evidence="2">The sequence shown here is derived from an EMBL/GenBank/DDBJ whole genome shotgun (WGS) entry which is preliminary data.</text>
</comment>
<evidence type="ECO:0000313" key="3">
    <source>
        <dbReference type="Proteomes" id="UP001433638"/>
    </source>
</evidence>
<feature type="signal peptide" evidence="1">
    <location>
        <begin position="1"/>
        <end position="25"/>
    </location>
</feature>
<feature type="chain" id="PRO_5045295366" evidence="1">
    <location>
        <begin position="26"/>
        <end position="118"/>
    </location>
</feature>
<reference evidence="2" key="1">
    <citation type="submission" date="2024-06" db="EMBL/GenBank/DDBJ databases">
        <title>Genome sequence of Vogesella sp. MAHUQ-64.</title>
        <authorList>
            <person name="Huq M.A."/>
        </authorList>
    </citation>
    <scope>NUCLEOTIDE SEQUENCE</scope>
    <source>
        <strain evidence="2">MAHUQ-64</strain>
    </source>
</reference>
<dbReference type="PIRSF" id="PIRSF020555">
    <property type="entry name" value="UCP020555"/>
    <property type="match status" value="1"/>
</dbReference>
<evidence type="ECO:0000256" key="1">
    <source>
        <dbReference type="SAM" id="SignalP"/>
    </source>
</evidence>
<dbReference type="EMBL" id="JBEFLD010000002">
    <property type="protein sequence ID" value="MEQ6289610.1"/>
    <property type="molecule type" value="Genomic_DNA"/>
</dbReference>
<dbReference type="InterPro" id="IPR014508">
    <property type="entry name" value="UCP020555_TPR-like"/>
</dbReference>
<dbReference type="Proteomes" id="UP001433638">
    <property type="component" value="Unassembled WGS sequence"/>
</dbReference>
<dbReference type="PROSITE" id="PS51257">
    <property type="entry name" value="PROKAR_LIPOPROTEIN"/>
    <property type="match status" value="1"/>
</dbReference>
<gene>
    <name evidence="2" type="ORF">ABNW52_03170</name>
</gene>
<dbReference type="Pfam" id="PF16068">
    <property type="entry name" value="DUF4810"/>
    <property type="match status" value="1"/>
</dbReference>
<accession>A0ABV1M204</accession>
<organism evidence="2 3">
    <name type="scientific">Vogesella oryzagri</name>
    <dbReference type="NCBI Taxonomy" id="3160864"/>
    <lineage>
        <taxon>Bacteria</taxon>
        <taxon>Pseudomonadati</taxon>
        <taxon>Pseudomonadota</taxon>
        <taxon>Betaproteobacteria</taxon>
        <taxon>Neisseriales</taxon>
        <taxon>Chromobacteriaceae</taxon>
        <taxon>Vogesella</taxon>
    </lineage>
</organism>
<keyword evidence="3" id="KW-1185">Reference proteome</keyword>
<keyword evidence="1" id="KW-0732">Signal</keyword>
<protein>
    <submittedName>
        <fullName evidence="2">DUF4810 domain-containing protein</fullName>
    </submittedName>
</protein>
<evidence type="ECO:0000313" key="2">
    <source>
        <dbReference type="EMBL" id="MEQ6289610.1"/>
    </source>
</evidence>
<dbReference type="RefSeq" id="WP_349583912.1">
    <property type="nucleotide sequence ID" value="NZ_JBEFLD010000002.1"/>
</dbReference>
<name>A0ABV1M204_9NEIS</name>
<sequence>MTIRRLTLSALLLAAGLSGCAGQQAKPLYHWGVYQPQVYEYFKGDGASHEAQIAALEADVQQARAKDEPLPPGYHAHLGLLYSHTGKLDQVKQEFTTEKTLYPESSAFMDFLLRNFKN</sequence>
<proteinExistence type="predicted"/>